<evidence type="ECO:0000313" key="3">
    <source>
        <dbReference type="RefSeq" id="XP_027204082.1"/>
    </source>
</evidence>
<feature type="compositionally biased region" description="Basic and acidic residues" evidence="1">
    <location>
        <begin position="514"/>
        <end position="524"/>
    </location>
</feature>
<dbReference type="RefSeq" id="XP_027204082.1">
    <property type="nucleotide sequence ID" value="XM_027348281.1"/>
</dbReference>
<protein>
    <submittedName>
        <fullName evidence="3">Uncharacterized protein LOC113797837</fullName>
    </submittedName>
</protein>
<feature type="region of interest" description="Disordered" evidence="1">
    <location>
        <begin position="215"/>
        <end position="235"/>
    </location>
</feature>
<dbReference type="OMA" id="RRINHKT"/>
<dbReference type="InParanoid" id="A0A6P6YFQ3"/>
<evidence type="ECO:0000256" key="1">
    <source>
        <dbReference type="SAM" id="MobiDB-lite"/>
    </source>
</evidence>
<feature type="region of interest" description="Disordered" evidence="1">
    <location>
        <begin position="248"/>
        <end position="344"/>
    </location>
</feature>
<organism evidence="2 3">
    <name type="scientific">Dermatophagoides pteronyssinus</name>
    <name type="common">European house dust mite</name>
    <dbReference type="NCBI Taxonomy" id="6956"/>
    <lineage>
        <taxon>Eukaryota</taxon>
        <taxon>Metazoa</taxon>
        <taxon>Ecdysozoa</taxon>
        <taxon>Arthropoda</taxon>
        <taxon>Chelicerata</taxon>
        <taxon>Arachnida</taxon>
        <taxon>Acari</taxon>
        <taxon>Acariformes</taxon>
        <taxon>Sarcoptiformes</taxon>
        <taxon>Astigmata</taxon>
        <taxon>Psoroptidia</taxon>
        <taxon>Analgoidea</taxon>
        <taxon>Pyroglyphidae</taxon>
        <taxon>Dermatophagoidinae</taxon>
        <taxon>Dermatophagoides</taxon>
    </lineage>
</organism>
<reference evidence="3" key="1">
    <citation type="submission" date="2025-08" db="UniProtKB">
        <authorList>
            <consortium name="RefSeq"/>
        </authorList>
    </citation>
    <scope>IDENTIFICATION</scope>
    <source>
        <strain evidence="3">Airmid</strain>
    </source>
</reference>
<feature type="compositionally biased region" description="Polar residues" evidence="1">
    <location>
        <begin position="11"/>
        <end position="24"/>
    </location>
</feature>
<proteinExistence type="predicted"/>
<dbReference type="Proteomes" id="UP000515146">
    <property type="component" value="Unplaced"/>
</dbReference>
<feature type="region of interest" description="Disordered" evidence="1">
    <location>
        <begin position="454"/>
        <end position="479"/>
    </location>
</feature>
<feature type="region of interest" description="Disordered" evidence="1">
    <location>
        <begin position="514"/>
        <end position="625"/>
    </location>
</feature>
<feature type="compositionally biased region" description="Basic and acidic residues" evidence="1">
    <location>
        <begin position="94"/>
        <end position="109"/>
    </location>
</feature>
<feature type="compositionally biased region" description="Basic and acidic residues" evidence="1">
    <location>
        <begin position="454"/>
        <end position="464"/>
    </location>
</feature>
<feature type="compositionally biased region" description="Polar residues" evidence="1">
    <location>
        <begin position="544"/>
        <end position="567"/>
    </location>
</feature>
<feature type="compositionally biased region" description="Polar residues" evidence="1">
    <location>
        <begin position="525"/>
        <end position="534"/>
    </location>
</feature>
<feature type="compositionally biased region" description="Basic residues" evidence="1">
    <location>
        <begin position="289"/>
        <end position="300"/>
    </location>
</feature>
<accession>A0A6P6YFQ3</accession>
<dbReference type="GeneID" id="113797837"/>
<dbReference type="OrthoDB" id="6605262at2759"/>
<gene>
    <name evidence="3" type="primary">LOC113797837</name>
</gene>
<feature type="region of interest" description="Disordered" evidence="1">
    <location>
        <begin position="1"/>
        <end position="67"/>
    </location>
</feature>
<evidence type="ECO:0000313" key="2">
    <source>
        <dbReference type="Proteomes" id="UP000515146"/>
    </source>
</evidence>
<dbReference type="AlphaFoldDB" id="A0A6P6YFQ3"/>
<sequence>MAERESHEHSFSSIDNQSLGSNRNKVVTKKTTTVVPYDINSGVIPPPGTQEEWTTTKRRINHKTKQVETRVQRQIIMEDGKVIADSGPQVTTKTTEDQKSDEQEDTKHRMLGDSDVPEKYRKDIGNQVVAEKTVTHNVTKEAKEENYQYHDESLRELDGPDIHRRAVENPNKLISIENEIPAIPRGKLVNFTAKGRKTNDRDEILEVSRLGKDGLLNTETTQTQYHEEYEDDELPEEQPIAERMIESDGHHHGHQRQLEYNRSHRDDDHRSIRTNSSLSIDRNKDRKSSSKKNKDHHHHHTGDDDIIETSEVYRLSDRMRSLKSSEKNKKGRPHYATITTRKDDASTQASLSDCDCDHHPQQGSSSLRSSFNMHDKDCFINNDSKPKYYYSGGDPIDDDKGFIQAKVKTSKFAMENDRIVEDKSFEEDFKRSFRNDTEKFDVKRDFDRFREKTAEHTKSIRDRAVSPMLPPSGPLTSSTEFIHRPILSDTNSNQPAVGRSRSFYNHQIEQLDKSHTHRTYDHHQPPSSSFNDRYSSLPKDSYKNGDSNYRVSSPLVTSSSGGDNWNTSSSRHHHSSTKDHRRYDSHHRTTGRLPYGGQHQSRTTDFPDFAPLSSPFEIKSLTAGR</sequence>
<feature type="compositionally biased region" description="Basic and acidic residues" evidence="1">
    <location>
        <begin position="314"/>
        <end position="328"/>
    </location>
</feature>
<feature type="compositionally biased region" description="Basic and acidic residues" evidence="1">
    <location>
        <begin position="248"/>
        <end position="271"/>
    </location>
</feature>
<keyword evidence="2" id="KW-1185">Reference proteome</keyword>
<name>A0A6P6YFQ3_DERPT</name>
<feature type="compositionally biased region" description="Basic and acidic residues" evidence="1">
    <location>
        <begin position="1"/>
        <end position="10"/>
    </location>
</feature>
<dbReference type="KEGG" id="dpte:113797837"/>
<feature type="region of interest" description="Disordered" evidence="1">
    <location>
        <begin position="83"/>
        <end position="109"/>
    </location>
</feature>